<dbReference type="Proteomes" id="UP000179807">
    <property type="component" value="Unassembled WGS sequence"/>
</dbReference>
<name>A0A1J4L5W0_9EUKA</name>
<dbReference type="RefSeq" id="XP_068370469.1">
    <property type="nucleotide sequence ID" value="XM_068496672.1"/>
</dbReference>
<accession>A0A1J4L5W0</accession>
<keyword evidence="1" id="KW-0175">Coiled coil</keyword>
<reference evidence="2" key="1">
    <citation type="submission" date="2016-10" db="EMBL/GenBank/DDBJ databases">
        <authorList>
            <person name="Benchimol M."/>
            <person name="Almeida L.G."/>
            <person name="Vasconcelos A.T."/>
            <person name="Perreira-Neves A."/>
            <person name="Rosa I.A."/>
            <person name="Tasca T."/>
            <person name="Bogo M.R."/>
            <person name="de Souza W."/>
        </authorList>
    </citation>
    <scope>NUCLEOTIDE SEQUENCE [LARGE SCALE GENOMIC DNA]</scope>
    <source>
        <strain evidence="2">K</strain>
    </source>
</reference>
<evidence type="ECO:0000256" key="1">
    <source>
        <dbReference type="SAM" id="Coils"/>
    </source>
</evidence>
<dbReference type="EMBL" id="MLAK01000014">
    <property type="protein sequence ID" value="OHT17333.1"/>
    <property type="molecule type" value="Genomic_DNA"/>
</dbReference>
<dbReference type="VEuPathDB" id="TrichDB:TRFO_12501"/>
<sequence>MQETYDRVLKLQDQIRTYNEKLQEERQKYNMLVMSIQQLEQNYHQYYPLYTFISEQEKRINYWKDQVEVIKMDLLNKRDMQYQKFLSLEYKDFISHYGNINETNLMEKLNEAASLLVSLDEEAAKLQSQREEIMMDCRKIQNETAAIKQDMDPIREQTKNDEIQTRQSNHLIQNKINYLSLDRINKRNNFIAKQFQEKTEIKMIESQIEIEKTKYIYQEHALKGLNLIHSLLNMQNISNEDKESKKSQILSFIEILDNEFPIGDDFEKQLKNTKNETKHLLKLRKGQISNINTLVGGLEKMVAIEDKTISLIDNNITQNDINSFDQLKTANLIKRTRQQNTSLKEEIEQEKEDISERQKYLSSIKEDIESANKNKDITTSKLNKKKEQLNNLRQKRQTMQNQYKEKEKEWNSFSGSFLLTLKTISDKYQSELFKKSYDELNQDIEAVKKNIKLDEAIKKRRIPSKTEQEIFSKEQHTKLQNAITQNIKINNIQLIYSIMPHALSIEQNDNLQFYIISFAKPNYACDALFYPYNIDPLYPSSLLMAVLINHYNKKTYMNDTMLSLINLVSHTLSNDTKNDGQPRNPFTFSSVKPDCDDTPVQPENIVNGALSFIDCIAHLQPFIGEVKKLVNSLLTDINNKSINEKAQNLSLFLNPPSHKRANTERSRGLSFARGHMDKEKDKTEVENKTIRGKPNYRELNTSLKAKDYEQIALLTNIFSDNDFYKHFEYIQFNVYRQLTAYDLIKYCQDPCEVTDTMKKFDHVLMKLKGYIIDQIMSAEGGGLETIIMRFIKVAKIAYHNNNYYFLAAICEAFANDGRIIEKIETELSSKPKLAAARKIFNDLKKINENDKDARERCKDKKVAQFIPDKLLFNRLKSLLTDPTFSIKNDLLPMSHYRKIAEEISFLLQGQDSYIEFRLIKTLVEHINKSEK</sequence>
<feature type="coiled-coil region" evidence="1">
    <location>
        <begin position="109"/>
        <end position="143"/>
    </location>
</feature>
<organism evidence="2 3">
    <name type="scientific">Tritrichomonas foetus</name>
    <dbReference type="NCBI Taxonomy" id="1144522"/>
    <lineage>
        <taxon>Eukaryota</taxon>
        <taxon>Metamonada</taxon>
        <taxon>Parabasalia</taxon>
        <taxon>Tritrichomonadida</taxon>
        <taxon>Tritrichomonadidae</taxon>
        <taxon>Tritrichomonas</taxon>
    </lineage>
</organism>
<evidence type="ECO:0000313" key="3">
    <source>
        <dbReference type="Proteomes" id="UP000179807"/>
    </source>
</evidence>
<gene>
    <name evidence="2" type="ORF">TRFO_12501</name>
</gene>
<keyword evidence="3" id="KW-1185">Reference proteome</keyword>
<comment type="caution">
    <text evidence="2">The sequence shown here is derived from an EMBL/GenBank/DDBJ whole genome shotgun (WGS) entry which is preliminary data.</text>
</comment>
<feature type="coiled-coil region" evidence="1">
    <location>
        <begin position="333"/>
        <end position="457"/>
    </location>
</feature>
<evidence type="ECO:0000313" key="2">
    <source>
        <dbReference type="EMBL" id="OHT17333.1"/>
    </source>
</evidence>
<proteinExistence type="predicted"/>
<dbReference type="GeneID" id="94831376"/>
<feature type="coiled-coil region" evidence="1">
    <location>
        <begin position="1"/>
        <end position="42"/>
    </location>
</feature>
<protein>
    <submittedName>
        <fullName evidence="2">Uncharacterized protein</fullName>
    </submittedName>
</protein>
<dbReference type="OrthoDB" id="10659302at2759"/>
<dbReference type="AlphaFoldDB" id="A0A1J4L5W0"/>